<evidence type="ECO:0000313" key="6">
    <source>
        <dbReference type="Proteomes" id="UP000603453"/>
    </source>
</evidence>
<sequence>MTLLFVGRLPRYFNERDLEELFDGCGNYGRCKVRSGSRFGYGFIEFDKYDDALYAIRQKTGFYIEGMRIVVELAKSTREDNKCYSCGEAGHYSNRCPSRYISLLSFISIKNTVYSTKVKKGVGGRVLSET</sequence>
<proteinExistence type="predicted"/>
<dbReference type="CDD" id="cd00590">
    <property type="entry name" value="RRM_SF"/>
    <property type="match status" value="1"/>
</dbReference>
<name>A0A8H7R9Q8_9FUNG</name>
<keyword evidence="6" id="KW-1185">Reference proteome</keyword>
<accession>A0A8H7R9Q8</accession>
<evidence type="ECO:0000259" key="3">
    <source>
        <dbReference type="PROSITE" id="PS50102"/>
    </source>
</evidence>
<evidence type="ECO:0000313" key="5">
    <source>
        <dbReference type="EMBL" id="KAG2205681.1"/>
    </source>
</evidence>
<dbReference type="SMART" id="SM00343">
    <property type="entry name" value="ZnF_C2HC"/>
    <property type="match status" value="1"/>
</dbReference>
<evidence type="ECO:0000256" key="2">
    <source>
        <dbReference type="PROSITE-ProRule" id="PRU00176"/>
    </source>
</evidence>
<dbReference type="EMBL" id="JAEPRD010000035">
    <property type="protein sequence ID" value="KAG2205681.1"/>
    <property type="molecule type" value="Genomic_DNA"/>
</dbReference>
<dbReference type="InterPro" id="IPR001878">
    <property type="entry name" value="Znf_CCHC"/>
</dbReference>
<gene>
    <name evidence="5" type="ORF">INT47_008038</name>
</gene>
<keyword evidence="1" id="KW-0862">Zinc</keyword>
<dbReference type="SMART" id="SM00360">
    <property type="entry name" value="RRM"/>
    <property type="match status" value="1"/>
</dbReference>
<dbReference type="GO" id="GO:0003723">
    <property type="term" value="F:RNA binding"/>
    <property type="evidence" value="ECO:0007669"/>
    <property type="project" value="UniProtKB-UniRule"/>
</dbReference>
<keyword evidence="1" id="KW-0863">Zinc-finger</keyword>
<reference evidence="5" key="1">
    <citation type="submission" date="2020-12" db="EMBL/GenBank/DDBJ databases">
        <title>Metabolic potential, ecology and presence of endohyphal bacteria is reflected in genomic diversity of Mucoromycotina.</title>
        <authorList>
            <person name="Muszewska A."/>
            <person name="Okrasinska A."/>
            <person name="Steczkiewicz K."/>
            <person name="Drgas O."/>
            <person name="Orlowska M."/>
            <person name="Perlinska-Lenart U."/>
            <person name="Aleksandrzak-Piekarczyk T."/>
            <person name="Szatraj K."/>
            <person name="Zielenkiewicz U."/>
            <person name="Pilsyk S."/>
            <person name="Malc E."/>
            <person name="Mieczkowski P."/>
            <person name="Kruszewska J.S."/>
            <person name="Biernat P."/>
            <person name="Pawlowska J."/>
        </authorList>
    </citation>
    <scope>NUCLEOTIDE SEQUENCE</scope>
    <source>
        <strain evidence="5">WA0000017839</strain>
    </source>
</reference>
<dbReference type="Pfam" id="PF00076">
    <property type="entry name" value="RRM_1"/>
    <property type="match status" value="1"/>
</dbReference>
<comment type="caution">
    <text evidence="5">The sequence shown here is derived from an EMBL/GenBank/DDBJ whole genome shotgun (WGS) entry which is preliminary data.</text>
</comment>
<feature type="domain" description="RRM" evidence="3">
    <location>
        <begin position="2"/>
        <end position="76"/>
    </location>
</feature>
<dbReference type="Pfam" id="PF00098">
    <property type="entry name" value="zf-CCHC"/>
    <property type="match status" value="1"/>
</dbReference>
<dbReference type="OrthoDB" id="5970at2759"/>
<dbReference type="Gene3D" id="3.30.70.330">
    <property type="match status" value="1"/>
</dbReference>
<dbReference type="PROSITE" id="PS50158">
    <property type="entry name" value="ZF_CCHC"/>
    <property type="match status" value="1"/>
</dbReference>
<dbReference type="PANTHER" id="PTHR48038">
    <property type="entry name" value="RIBONUCLEOPROTEIN RB97D"/>
    <property type="match status" value="1"/>
</dbReference>
<dbReference type="PANTHER" id="PTHR48038:SF1">
    <property type="entry name" value="RIBONUCLEOPROTEIN RB97D"/>
    <property type="match status" value="1"/>
</dbReference>
<organism evidence="5 6">
    <name type="scientific">Mucor saturninus</name>
    <dbReference type="NCBI Taxonomy" id="64648"/>
    <lineage>
        <taxon>Eukaryota</taxon>
        <taxon>Fungi</taxon>
        <taxon>Fungi incertae sedis</taxon>
        <taxon>Mucoromycota</taxon>
        <taxon>Mucoromycotina</taxon>
        <taxon>Mucoromycetes</taxon>
        <taxon>Mucorales</taxon>
        <taxon>Mucorineae</taxon>
        <taxon>Mucoraceae</taxon>
        <taxon>Mucor</taxon>
    </lineage>
</organism>
<keyword evidence="1" id="KW-0479">Metal-binding</keyword>
<evidence type="ECO:0000256" key="1">
    <source>
        <dbReference type="PROSITE-ProRule" id="PRU00047"/>
    </source>
</evidence>
<dbReference type="InterPro" id="IPR012677">
    <property type="entry name" value="Nucleotide-bd_a/b_plait_sf"/>
</dbReference>
<dbReference type="Proteomes" id="UP000603453">
    <property type="component" value="Unassembled WGS sequence"/>
</dbReference>
<dbReference type="InterPro" id="IPR035979">
    <property type="entry name" value="RBD_domain_sf"/>
</dbReference>
<dbReference type="GO" id="GO:0008270">
    <property type="term" value="F:zinc ion binding"/>
    <property type="evidence" value="ECO:0007669"/>
    <property type="project" value="UniProtKB-KW"/>
</dbReference>
<feature type="domain" description="CCHC-type" evidence="4">
    <location>
        <begin position="82"/>
        <end position="98"/>
    </location>
</feature>
<dbReference type="Gene3D" id="4.10.60.10">
    <property type="entry name" value="Zinc finger, CCHC-type"/>
    <property type="match status" value="1"/>
</dbReference>
<evidence type="ECO:0000259" key="4">
    <source>
        <dbReference type="PROSITE" id="PS50158"/>
    </source>
</evidence>
<dbReference type="AlphaFoldDB" id="A0A8H7R9Q8"/>
<dbReference type="SUPFAM" id="SSF54928">
    <property type="entry name" value="RNA-binding domain, RBD"/>
    <property type="match status" value="1"/>
</dbReference>
<dbReference type="PROSITE" id="PS50102">
    <property type="entry name" value="RRM"/>
    <property type="match status" value="1"/>
</dbReference>
<dbReference type="InterPro" id="IPR000504">
    <property type="entry name" value="RRM_dom"/>
</dbReference>
<keyword evidence="2" id="KW-0694">RNA-binding</keyword>
<protein>
    <submittedName>
        <fullName evidence="5">Uncharacterized protein</fullName>
    </submittedName>
</protein>